<reference evidence="1 2" key="1">
    <citation type="submission" date="2015-09" db="EMBL/GenBank/DDBJ databases">
        <title>Trachymyrmex cornetzi WGS genome.</title>
        <authorList>
            <person name="Nygaard S."/>
            <person name="Hu H."/>
            <person name="Boomsma J."/>
            <person name="Zhang G."/>
        </authorList>
    </citation>
    <scope>NUCLEOTIDE SEQUENCE [LARGE SCALE GENOMIC DNA]</scope>
    <source>
        <strain evidence="1">Tcor2-1</strain>
        <tissue evidence="1">Whole body</tissue>
    </source>
</reference>
<name>A0A195DR16_9HYME</name>
<accession>A0A195DR16</accession>
<gene>
    <name evidence="1" type="ORF">ALC57_12404</name>
</gene>
<proteinExistence type="predicted"/>
<dbReference type="EMBL" id="KQ980581">
    <property type="protein sequence ID" value="KYN15355.1"/>
    <property type="molecule type" value="Genomic_DNA"/>
</dbReference>
<protein>
    <submittedName>
        <fullName evidence="1">Uncharacterized protein</fullName>
    </submittedName>
</protein>
<keyword evidence="2" id="KW-1185">Reference proteome</keyword>
<organism evidence="1 2">
    <name type="scientific">Trachymyrmex cornetzi</name>
    <dbReference type="NCBI Taxonomy" id="471704"/>
    <lineage>
        <taxon>Eukaryota</taxon>
        <taxon>Metazoa</taxon>
        <taxon>Ecdysozoa</taxon>
        <taxon>Arthropoda</taxon>
        <taxon>Hexapoda</taxon>
        <taxon>Insecta</taxon>
        <taxon>Pterygota</taxon>
        <taxon>Neoptera</taxon>
        <taxon>Endopterygota</taxon>
        <taxon>Hymenoptera</taxon>
        <taxon>Apocrita</taxon>
        <taxon>Aculeata</taxon>
        <taxon>Formicoidea</taxon>
        <taxon>Formicidae</taxon>
        <taxon>Myrmicinae</taxon>
        <taxon>Trachymyrmex</taxon>
    </lineage>
</organism>
<dbReference type="Proteomes" id="UP000078492">
    <property type="component" value="Unassembled WGS sequence"/>
</dbReference>
<evidence type="ECO:0000313" key="2">
    <source>
        <dbReference type="Proteomes" id="UP000078492"/>
    </source>
</evidence>
<sequence>MVARNNHPEDKALCDRKLAPLLSSEKPNCRSKYFALHSIMPISRRLSEFCGPYWKLPMSGLIHGRSLMLRNSCECHRGLFLWVGCAAIYLAQFVAETSPFLEAYGETSDQDLLASSGELKATTAK</sequence>
<dbReference type="AlphaFoldDB" id="A0A195DR16"/>
<evidence type="ECO:0000313" key="1">
    <source>
        <dbReference type="EMBL" id="KYN15355.1"/>
    </source>
</evidence>